<evidence type="ECO:0000256" key="3">
    <source>
        <dbReference type="ARBA" id="ARBA00022741"/>
    </source>
</evidence>
<dbReference type="GO" id="GO:0051301">
    <property type="term" value="P:cell division"/>
    <property type="evidence" value="ECO:0007669"/>
    <property type="project" value="UniProtKB-KW"/>
</dbReference>
<dbReference type="GO" id="GO:0003924">
    <property type="term" value="F:GTPase activity"/>
    <property type="evidence" value="ECO:0007669"/>
    <property type="project" value="InterPro"/>
</dbReference>
<evidence type="ECO:0000256" key="4">
    <source>
        <dbReference type="ARBA" id="ARBA00023134"/>
    </source>
</evidence>
<keyword evidence="4" id="KW-0342">GTP-binding</keyword>
<evidence type="ECO:0000259" key="6">
    <source>
        <dbReference type="SMART" id="SM00864"/>
    </source>
</evidence>
<reference evidence="8" key="1">
    <citation type="submission" date="2015-10" db="EMBL/GenBank/DDBJ databases">
        <authorList>
            <person name="Gilbert D.G."/>
        </authorList>
    </citation>
    <scope>NUCLEOTIDE SEQUENCE</scope>
</reference>
<dbReference type="AlphaFoldDB" id="A0A160TZT6"/>
<dbReference type="PRINTS" id="PR00423">
    <property type="entry name" value="CELLDVISFTSZ"/>
</dbReference>
<dbReference type="InterPro" id="IPR036525">
    <property type="entry name" value="Tubulin/FtsZ_GTPase_sf"/>
</dbReference>
<dbReference type="InterPro" id="IPR000158">
    <property type="entry name" value="Cell_div_FtsZ"/>
</dbReference>
<protein>
    <submittedName>
        <fullName evidence="8">Cell division protein FtsZ</fullName>
        <ecNumber evidence="8">3.4.24.-</ecNumber>
    </submittedName>
</protein>
<dbReference type="GO" id="GO:0005525">
    <property type="term" value="F:GTP binding"/>
    <property type="evidence" value="ECO:0007669"/>
    <property type="project" value="UniProtKB-KW"/>
</dbReference>
<sequence>MTHELKPRILVFGVGGAGGNAVDNMIEANLQGVEFIVANTDAQALSRSKTENRIQLGPETTSGLGAGARPDIGAKAAEESMDEIRERLEGAHMVFIAAGMGGGTGTGAAPVIARAAQEMNILTVAVVTKPFSFEGTRRMTFAEEGLAGIQKYVDTMIVVPNQNLFRIANDRTTFAEAFRMADDVLYSGVRGITDLMVMPGLINLDFADVSSIMRGMGAAMMGMGEAEGENRALEAAKLAIDNPLLDDISMRGAKGVLINITGGYDMTLFELDEAANEVRREVDPDANIILGSAFDTELEGKIRVSVVAAGVDAVMPSLKQDAPVAETVRQPIAEPIEEEHVEPVAEVESETEVEVAAEEDDRPKVILHHASPLRSGDVDPRDDFTGQSLPAEHFEGSEGEDQIQADAVFSKQTEAPAEEDGRPSPSGFSNLFGWRRGAQGENDHAPSAESGSQIVSSPDDHPEPAPFDDADLEIPAFLRRSANH</sequence>
<dbReference type="InterPro" id="IPR045061">
    <property type="entry name" value="FtsZ/CetZ"/>
</dbReference>
<dbReference type="NCBIfam" id="TIGR00065">
    <property type="entry name" value="ftsZ"/>
    <property type="match status" value="1"/>
</dbReference>
<keyword evidence="8" id="KW-0378">Hydrolase</keyword>
<gene>
    <name evidence="8" type="ORF">MGWOODY_Hyp327</name>
</gene>
<dbReference type="InterPro" id="IPR008280">
    <property type="entry name" value="Tub_FtsZ_C"/>
</dbReference>
<dbReference type="PANTHER" id="PTHR30314:SF3">
    <property type="entry name" value="MITOCHONDRIAL DIVISION PROTEIN FSZA"/>
    <property type="match status" value="1"/>
</dbReference>
<dbReference type="InterPro" id="IPR024757">
    <property type="entry name" value="FtsZ_C"/>
</dbReference>
<keyword evidence="2" id="KW-0963">Cytoplasm</keyword>
<dbReference type="EMBL" id="CZQD01000009">
    <property type="protein sequence ID" value="CUS55764.1"/>
    <property type="molecule type" value="Genomic_DNA"/>
</dbReference>
<keyword evidence="3" id="KW-0547">Nucleotide-binding</keyword>
<feature type="compositionally biased region" description="Acidic residues" evidence="5">
    <location>
        <begin position="335"/>
        <end position="360"/>
    </location>
</feature>
<dbReference type="SUPFAM" id="SSF55307">
    <property type="entry name" value="Tubulin C-terminal domain-like"/>
    <property type="match status" value="1"/>
</dbReference>
<evidence type="ECO:0000256" key="1">
    <source>
        <dbReference type="ARBA" id="ARBA00009690"/>
    </source>
</evidence>
<proteinExistence type="inferred from homology"/>
<dbReference type="InterPro" id="IPR018316">
    <property type="entry name" value="Tubulin/FtsZ_2-layer-sand-dom"/>
</dbReference>
<comment type="similarity">
    <text evidence="1">Belongs to the FtsZ family.</text>
</comment>
<dbReference type="HAMAP" id="MF_00909">
    <property type="entry name" value="FtsZ"/>
    <property type="match status" value="1"/>
</dbReference>
<dbReference type="Gene3D" id="3.30.1330.20">
    <property type="entry name" value="Tubulin/FtsZ, C-terminal domain"/>
    <property type="match status" value="1"/>
</dbReference>
<organism evidence="8">
    <name type="scientific">hydrothermal vent metagenome</name>
    <dbReference type="NCBI Taxonomy" id="652676"/>
    <lineage>
        <taxon>unclassified sequences</taxon>
        <taxon>metagenomes</taxon>
        <taxon>ecological metagenomes</taxon>
    </lineage>
</organism>
<dbReference type="GO" id="GO:0005737">
    <property type="term" value="C:cytoplasm"/>
    <property type="evidence" value="ECO:0007669"/>
    <property type="project" value="TreeGrafter"/>
</dbReference>
<evidence type="ECO:0000256" key="5">
    <source>
        <dbReference type="SAM" id="MobiDB-lite"/>
    </source>
</evidence>
<dbReference type="SMART" id="SM00864">
    <property type="entry name" value="Tubulin"/>
    <property type="match status" value="1"/>
</dbReference>
<dbReference type="PANTHER" id="PTHR30314">
    <property type="entry name" value="CELL DIVISION PROTEIN FTSZ-RELATED"/>
    <property type="match status" value="1"/>
</dbReference>
<dbReference type="Gene3D" id="3.40.50.1440">
    <property type="entry name" value="Tubulin/FtsZ, GTPase domain"/>
    <property type="match status" value="1"/>
</dbReference>
<accession>A0A160TZT6</accession>
<dbReference type="PROSITE" id="PS01135">
    <property type="entry name" value="FTSZ_2"/>
    <property type="match status" value="1"/>
</dbReference>
<dbReference type="InterPro" id="IPR003008">
    <property type="entry name" value="Tubulin_FtsZ_GTPase"/>
</dbReference>
<dbReference type="SUPFAM" id="SSF52490">
    <property type="entry name" value="Tubulin nucleotide-binding domain-like"/>
    <property type="match status" value="1"/>
</dbReference>
<dbReference type="SMART" id="SM00865">
    <property type="entry name" value="Tubulin_C"/>
    <property type="match status" value="1"/>
</dbReference>
<evidence type="ECO:0000313" key="8">
    <source>
        <dbReference type="EMBL" id="CUS55764.1"/>
    </source>
</evidence>
<feature type="domain" description="Tubulin/FtsZ 2-layer sandwich" evidence="7">
    <location>
        <begin position="202"/>
        <end position="320"/>
    </location>
</feature>
<evidence type="ECO:0000259" key="7">
    <source>
        <dbReference type="SMART" id="SM00865"/>
    </source>
</evidence>
<feature type="region of interest" description="Disordered" evidence="5">
    <location>
        <begin position="334"/>
        <end position="484"/>
    </location>
</feature>
<dbReference type="InterPro" id="IPR020805">
    <property type="entry name" value="Cell_div_FtsZ_CS"/>
</dbReference>
<dbReference type="EC" id="3.4.24.-" evidence="8"/>
<evidence type="ECO:0000256" key="2">
    <source>
        <dbReference type="ARBA" id="ARBA00022490"/>
    </source>
</evidence>
<dbReference type="InterPro" id="IPR037103">
    <property type="entry name" value="Tubulin/FtsZ-like_C"/>
</dbReference>
<dbReference type="FunFam" id="3.40.50.1440:FF:000001">
    <property type="entry name" value="Cell division protein FtsZ"/>
    <property type="match status" value="1"/>
</dbReference>
<dbReference type="GO" id="GO:0032153">
    <property type="term" value="C:cell division site"/>
    <property type="evidence" value="ECO:0007669"/>
    <property type="project" value="TreeGrafter"/>
</dbReference>
<keyword evidence="8" id="KW-0131">Cell cycle</keyword>
<dbReference type="CDD" id="cd02201">
    <property type="entry name" value="FtsZ_type1"/>
    <property type="match status" value="1"/>
</dbReference>
<dbReference type="Pfam" id="PF00091">
    <property type="entry name" value="Tubulin"/>
    <property type="match status" value="1"/>
</dbReference>
<dbReference type="FunFam" id="3.30.1330.20:FF:000011">
    <property type="entry name" value="Cell division protein FtsZ"/>
    <property type="match status" value="1"/>
</dbReference>
<name>A0A160TZT6_9ZZZZ</name>
<feature type="domain" description="Tubulin/FtsZ GTPase" evidence="6">
    <location>
        <begin position="8"/>
        <end position="200"/>
    </location>
</feature>
<keyword evidence="8" id="KW-0132">Cell division</keyword>
<dbReference type="PROSITE" id="PS01134">
    <property type="entry name" value="FTSZ_1"/>
    <property type="match status" value="1"/>
</dbReference>
<dbReference type="Pfam" id="PF12327">
    <property type="entry name" value="FtsZ_C"/>
    <property type="match status" value="1"/>
</dbReference>